<protein>
    <recommendedName>
        <fullName evidence="4">Lipoprotein</fullName>
    </recommendedName>
</protein>
<name>A0A3A4B8T0_9ACTN</name>
<evidence type="ECO:0000256" key="1">
    <source>
        <dbReference type="SAM" id="SignalP"/>
    </source>
</evidence>
<organism evidence="2 3">
    <name type="scientific">Bailinhaonella thermotolerans</name>
    <dbReference type="NCBI Taxonomy" id="1070861"/>
    <lineage>
        <taxon>Bacteria</taxon>
        <taxon>Bacillati</taxon>
        <taxon>Actinomycetota</taxon>
        <taxon>Actinomycetes</taxon>
        <taxon>Streptosporangiales</taxon>
        <taxon>Streptosporangiaceae</taxon>
        <taxon>Bailinhaonella</taxon>
    </lineage>
</organism>
<gene>
    <name evidence="2" type="ORF">D5H75_06530</name>
</gene>
<feature type="chain" id="PRO_5017257221" description="Lipoprotein" evidence="1">
    <location>
        <begin position="23"/>
        <end position="226"/>
    </location>
</feature>
<feature type="signal peptide" evidence="1">
    <location>
        <begin position="1"/>
        <end position="22"/>
    </location>
</feature>
<accession>A0A3A4B8T0</accession>
<reference evidence="2 3" key="1">
    <citation type="submission" date="2018-09" db="EMBL/GenBank/DDBJ databases">
        <title>YIM 75507 draft genome.</title>
        <authorList>
            <person name="Tang S."/>
            <person name="Feng Y."/>
        </authorList>
    </citation>
    <scope>NUCLEOTIDE SEQUENCE [LARGE SCALE GENOMIC DNA]</scope>
    <source>
        <strain evidence="2 3">YIM 75507</strain>
    </source>
</reference>
<proteinExistence type="predicted"/>
<dbReference type="EMBL" id="QZEY01000002">
    <property type="protein sequence ID" value="RJL34621.1"/>
    <property type="molecule type" value="Genomic_DNA"/>
</dbReference>
<evidence type="ECO:0000313" key="3">
    <source>
        <dbReference type="Proteomes" id="UP000265768"/>
    </source>
</evidence>
<dbReference type="Proteomes" id="UP000265768">
    <property type="component" value="Unassembled WGS sequence"/>
</dbReference>
<sequence>MPRRRAVVVKLLLLGPAAAALALTGCGSPEYTYVRNADTYFKVPASWHQVDGDQLDLLMSGEDPASASAEARKRLVWDVAFDAHRDPSPAHLFMGLGDEPFVYASVHRLTEEQRDALSLDAMRDFILPVTEGTREKAARAGFPLSGYEPLRDEVLHPGEGLRGVRVVFNYRLAGGPLHTFDQTAYMSADLSRVHVMLIRCSAGCYRARADEFDAIARSFRVKQASG</sequence>
<dbReference type="AlphaFoldDB" id="A0A3A4B8T0"/>
<keyword evidence="1" id="KW-0732">Signal</keyword>
<keyword evidence="3" id="KW-1185">Reference proteome</keyword>
<dbReference type="PROSITE" id="PS51257">
    <property type="entry name" value="PROKAR_LIPOPROTEIN"/>
    <property type="match status" value="1"/>
</dbReference>
<evidence type="ECO:0000313" key="2">
    <source>
        <dbReference type="EMBL" id="RJL34621.1"/>
    </source>
</evidence>
<evidence type="ECO:0008006" key="4">
    <source>
        <dbReference type="Google" id="ProtNLM"/>
    </source>
</evidence>
<dbReference type="OrthoDB" id="3288963at2"/>
<comment type="caution">
    <text evidence="2">The sequence shown here is derived from an EMBL/GenBank/DDBJ whole genome shotgun (WGS) entry which is preliminary data.</text>
</comment>